<evidence type="ECO:0000313" key="2">
    <source>
        <dbReference type="EMBL" id="KAK8972533.1"/>
    </source>
</evidence>
<name>A0ABR2N8R1_9ROSI</name>
<organism evidence="2 3">
    <name type="scientific">Hibiscus sabdariffa</name>
    <name type="common">roselle</name>
    <dbReference type="NCBI Taxonomy" id="183260"/>
    <lineage>
        <taxon>Eukaryota</taxon>
        <taxon>Viridiplantae</taxon>
        <taxon>Streptophyta</taxon>
        <taxon>Embryophyta</taxon>
        <taxon>Tracheophyta</taxon>
        <taxon>Spermatophyta</taxon>
        <taxon>Magnoliopsida</taxon>
        <taxon>eudicotyledons</taxon>
        <taxon>Gunneridae</taxon>
        <taxon>Pentapetalae</taxon>
        <taxon>rosids</taxon>
        <taxon>malvids</taxon>
        <taxon>Malvales</taxon>
        <taxon>Malvaceae</taxon>
        <taxon>Malvoideae</taxon>
        <taxon>Hibiscus</taxon>
    </lineage>
</organism>
<gene>
    <name evidence="2" type="ORF">V6N11_081648</name>
</gene>
<comment type="caution">
    <text evidence="2">The sequence shown here is derived from an EMBL/GenBank/DDBJ whole genome shotgun (WGS) entry which is preliminary data.</text>
</comment>
<accession>A0ABR2N8R1</accession>
<sequence length="67" mass="7291">MVVAHRADDGQRRPAAVRAAAKYKVNPDDPVHLTDPPQTQGSTRFTARTGHAWPSIRVASTQLLQAC</sequence>
<keyword evidence="3" id="KW-1185">Reference proteome</keyword>
<dbReference type="EMBL" id="JBBPBN010000210">
    <property type="protein sequence ID" value="KAK8972533.1"/>
    <property type="molecule type" value="Genomic_DNA"/>
</dbReference>
<feature type="region of interest" description="Disordered" evidence="1">
    <location>
        <begin position="24"/>
        <end position="48"/>
    </location>
</feature>
<evidence type="ECO:0000256" key="1">
    <source>
        <dbReference type="SAM" id="MobiDB-lite"/>
    </source>
</evidence>
<reference evidence="2 3" key="1">
    <citation type="journal article" date="2024" name="G3 (Bethesda)">
        <title>Genome assembly of Hibiscus sabdariffa L. provides insights into metabolisms of medicinal natural products.</title>
        <authorList>
            <person name="Kim T."/>
        </authorList>
    </citation>
    <scope>NUCLEOTIDE SEQUENCE [LARGE SCALE GENOMIC DNA]</scope>
    <source>
        <strain evidence="2">TK-2024</strain>
        <tissue evidence="2">Old leaves</tissue>
    </source>
</reference>
<proteinExistence type="predicted"/>
<protein>
    <submittedName>
        <fullName evidence="2">Uncharacterized protein</fullName>
    </submittedName>
</protein>
<dbReference type="Proteomes" id="UP001396334">
    <property type="component" value="Unassembled WGS sequence"/>
</dbReference>
<feature type="compositionally biased region" description="Polar residues" evidence="1">
    <location>
        <begin position="36"/>
        <end position="46"/>
    </location>
</feature>
<evidence type="ECO:0000313" key="3">
    <source>
        <dbReference type="Proteomes" id="UP001396334"/>
    </source>
</evidence>